<keyword evidence="4" id="KW-1185">Reference proteome</keyword>
<feature type="domain" description="DUF1559" evidence="2">
    <location>
        <begin position="35"/>
        <end position="314"/>
    </location>
</feature>
<dbReference type="AlphaFoldDB" id="A0A1C3EH32"/>
<dbReference type="STRING" id="1841610.A6X21_19230"/>
<dbReference type="NCBIfam" id="TIGR02532">
    <property type="entry name" value="IV_pilin_GFxxxE"/>
    <property type="match status" value="1"/>
</dbReference>
<dbReference type="NCBIfam" id="TIGR04294">
    <property type="entry name" value="pre_pil_HX9DG"/>
    <property type="match status" value="1"/>
</dbReference>
<evidence type="ECO:0000313" key="4">
    <source>
        <dbReference type="Proteomes" id="UP000094828"/>
    </source>
</evidence>
<dbReference type="PROSITE" id="PS00409">
    <property type="entry name" value="PROKAR_NTER_METHYL"/>
    <property type="match status" value="1"/>
</dbReference>
<proteinExistence type="predicted"/>
<dbReference type="Gene3D" id="3.30.700.10">
    <property type="entry name" value="Glycoprotein, Type 4 Pilin"/>
    <property type="match status" value="1"/>
</dbReference>
<keyword evidence="1" id="KW-0812">Transmembrane</keyword>
<dbReference type="InterPro" id="IPR045584">
    <property type="entry name" value="Pilin-like"/>
</dbReference>
<dbReference type="SUPFAM" id="SSF54523">
    <property type="entry name" value="Pili subunits"/>
    <property type="match status" value="1"/>
</dbReference>
<evidence type="ECO:0000313" key="3">
    <source>
        <dbReference type="EMBL" id="ODA32509.1"/>
    </source>
</evidence>
<dbReference type="OrthoDB" id="272450at2"/>
<dbReference type="PANTHER" id="PTHR30093">
    <property type="entry name" value="GENERAL SECRETION PATHWAY PROTEIN G"/>
    <property type="match status" value="1"/>
</dbReference>
<evidence type="ECO:0000259" key="2">
    <source>
        <dbReference type="Pfam" id="PF07596"/>
    </source>
</evidence>
<dbReference type="Pfam" id="PF07596">
    <property type="entry name" value="SBP_bac_10"/>
    <property type="match status" value="1"/>
</dbReference>
<name>A0A1C3EH32_9PLAN</name>
<reference evidence="3 4" key="1">
    <citation type="submission" date="2016-05" db="EMBL/GenBank/DDBJ databases">
        <title>Genomic and physiological characterization of Planctopirus sp. isolated from fresh water lake.</title>
        <authorList>
            <person name="Subhash Y."/>
            <person name="Ramana C."/>
        </authorList>
    </citation>
    <scope>NUCLEOTIDE SEQUENCE [LARGE SCALE GENOMIC DNA]</scope>
    <source>
        <strain evidence="3 4">JC280</strain>
    </source>
</reference>
<evidence type="ECO:0000256" key="1">
    <source>
        <dbReference type="SAM" id="Phobius"/>
    </source>
</evidence>
<dbReference type="Pfam" id="PF07963">
    <property type="entry name" value="N_methyl"/>
    <property type="match status" value="1"/>
</dbReference>
<gene>
    <name evidence="3" type="ORF">A6X21_19230</name>
</gene>
<organism evidence="3 4">
    <name type="scientific">Planctopirus hydrillae</name>
    <dbReference type="NCBI Taxonomy" id="1841610"/>
    <lineage>
        <taxon>Bacteria</taxon>
        <taxon>Pseudomonadati</taxon>
        <taxon>Planctomycetota</taxon>
        <taxon>Planctomycetia</taxon>
        <taxon>Planctomycetales</taxon>
        <taxon>Planctomycetaceae</taxon>
        <taxon>Planctopirus</taxon>
    </lineage>
</organism>
<comment type="caution">
    <text evidence="3">The sequence shown here is derived from an EMBL/GenBank/DDBJ whole genome shotgun (WGS) entry which is preliminary data.</text>
</comment>
<accession>A0A1C3EH32</accession>
<dbReference type="Proteomes" id="UP000094828">
    <property type="component" value="Unassembled WGS sequence"/>
</dbReference>
<protein>
    <recommendedName>
        <fullName evidence="2">DUF1559 domain-containing protein</fullName>
    </recommendedName>
</protein>
<dbReference type="PANTHER" id="PTHR30093:SF2">
    <property type="entry name" value="TYPE II SECRETION SYSTEM PROTEIN H"/>
    <property type="match status" value="1"/>
</dbReference>
<keyword evidence="1" id="KW-0472">Membrane</keyword>
<dbReference type="EMBL" id="LYDR01000063">
    <property type="protein sequence ID" value="ODA32509.1"/>
    <property type="molecule type" value="Genomic_DNA"/>
</dbReference>
<dbReference type="RefSeq" id="WP_068847028.1">
    <property type="nucleotide sequence ID" value="NZ_LYDR01000063.1"/>
</dbReference>
<dbReference type="InterPro" id="IPR012902">
    <property type="entry name" value="N_methyl_site"/>
</dbReference>
<dbReference type="InterPro" id="IPR027558">
    <property type="entry name" value="Pre_pil_HX9DG_C"/>
</dbReference>
<sequence length="332" mass="35525">MKTHCVRRTGFTLIELLVVIAIIAILIALLLPAVQQAREAARRTQCRNNLKQFGLALHNFHDTYNVFPTGMSDDDNRSWGWGAAILPELDQAPLYNLLFADTLYFYRVPVNSSGYLRHANIDGTPANNAAEINGNAAGGAARNTLAAFVCPSDVLPAKDNDGYAKSNYLGNIGGEISTTCADGNWRGNRQTGIFLMSNNNDETWFTKMRDVTDGTSNTAMLGEVSISANVSPTNTGNGNYPLWAGGNNNAGCNGRSSIGGQLRIMDNVLDATTGQGVYRINGGSDQGFGSRHTGGAHFLMGDGAVKFLSENIDLTLYRGIGSKNGGETLGEF</sequence>
<feature type="transmembrane region" description="Helical" evidence="1">
    <location>
        <begin position="12"/>
        <end position="34"/>
    </location>
</feature>
<dbReference type="InterPro" id="IPR011453">
    <property type="entry name" value="DUF1559"/>
</dbReference>
<keyword evidence="1" id="KW-1133">Transmembrane helix</keyword>